<evidence type="ECO:0000259" key="1">
    <source>
        <dbReference type="Pfam" id="PF08268"/>
    </source>
</evidence>
<protein>
    <submittedName>
        <fullName evidence="2">F-box domain-containing protein</fullName>
    </submittedName>
</protein>
<accession>A0A699J333</accession>
<comment type="caution">
    <text evidence="2">The sequence shown here is derived from an EMBL/GenBank/DDBJ whole genome shotgun (WGS) entry which is preliminary data.</text>
</comment>
<dbReference type="Pfam" id="PF08268">
    <property type="entry name" value="FBA_3"/>
    <property type="match status" value="1"/>
</dbReference>
<dbReference type="InterPro" id="IPR013187">
    <property type="entry name" value="F-box-assoc_dom_typ3"/>
</dbReference>
<dbReference type="EMBL" id="BKCJ010365504">
    <property type="protein sequence ID" value="GFA07785.1"/>
    <property type="molecule type" value="Genomic_DNA"/>
</dbReference>
<sequence length="152" mass="17333">MRRESCGHGFDTSTNTWKMVCVLLKDYAPPDKPDMVKKNLCTMVHVFGTNSWREIPQVPSYPISGKAVFANGCLHWLASYTDTKTEDGGRPVIWFDVEKEEFGLIDPPKKVDKLIDQGKSHDEILIKRITLLNDLQELNNRNAIEISQKSKI</sequence>
<dbReference type="AlphaFoldDB" id="A0A699J333"/>
<name>A0A699J333_TANCI</name>
<proteinExistence type="predicted"/>
<gene>
    <name evidence="2" type="ORF">Tci_579757</name>
</gene>
<reference evidence="2" key="1">
    <citation type="journal article" date="2019" name="Sci. Rep.">
        <title>Draft genome of Tanacetum cinerariifolium, the natural source of mosquito coil.</title>
        <authorList>
            <person name="Yamashiro T."/>
            <person name="Shiraishi A."/>
            <person name="Satake H."/>
            <person name="Nakayama K."/>
        </authorList>
    </citation>
    <scope>NUCLEOTIDE SEQUENCE</scope>
</reference>
<organism evidence="2">
    <name type="scientific">Tanacetum cinerariifolium</name>
    <name type="common">Dalmatian daisy</name>
    <name type="synonym">Chrysanthemum cinerariifolium</name>
    <dbReference type="NCBI Taxonomy" id="118510"/>
    <lineage>
        <taxon>Eukaryota</taxon>
        <taxon>Viridiplantae</taxon>
        <taxon>Streptophyta</taxon>
        <taxon>Embryophyta</taxon>
        <taxon>Tracheophyta</taxon>
        <taxon>Spermatophyta</taxon>
        <taxon>Magnoliopsida</taxon>
        <taxon>eudicotyledons</taxon>
        <taxon>Gunneridae</taxon>
        <taxon>Pentapetalae</taxon>
        <taxon>asterids</taxon>
        <taxon>campanulids</taxon>
        <taxon>Asterales</taxon>
        <taxon>Asteraceae</taxon>
        <taxon>Asteroideae</taxon>
        <taxon>Anthemideae</taxon>
        <taxon>Anthemidinae</taxon>
        <taxon>Tanacetum</taxon>
    </lineage>
</organism>
<feature type="domain" description="F-box associated beta-propeller type 3" evidence="1">
    <location>
        <begin position="9"/>
        <end position="117"/>
    </location>
</feature>
<evidence type="ECO:0000313" key="2">
    <source>
        <dbReference type="EMBL" id="GFA07785.1"/>
    </source>
</evidence>